<gene>
    <name evidence="3" type="ORF">N7Z68_08390</name>
</gene>
<reference evidence="3" key="1">
    <citation type="submission" date="2024-05" db="EMBL/GenBank/DDBJ databases">
        <title>Alkalihalobacillus sp. strain MEB203 novel alkaliphilic bacterium from Lonar Lake, India.</title>
        <authorList>
            <person name="Joshi A."/>
            <person name="Thite S."/>
            <person name="Mengade P."/>
        </authorList>
    </citation>
    <scope>NUCLEOTIDE SEQUENCE</scope>
    <source>
        <strain evidence="3">MEB 203</strain>
    </source>
</reference>
<dbReference type="EMBL" id="JAOTPO010000004">
    <property type="protein sequence ID" value="MDE5413404.1"/>
    <property type="molecule type" value="Genomic_DNA"/>
</dbReference>
<name>A0ABT5VD76_9BACI</name>
<organism evidence="3 4">
    <name type="scientific">Alkalihalobacterium chitinilyticum</name>
    <dbReference type="NCBI Taxonomy" id="2980103"/>
    <lineage>
        <taxon>Bacteria</taxon>
        <taxon>Bacillati</taxon>
        <taxon>Bacillota</taxon>
        <taxon>Bacilli</taxon>
        <taxon>Bacillales</taxon>
        <taxon>Bacillaceae</taxon>
        <taxon>Alkalihalobacterium</taxon>
    </lineage>
</organism>
<evidence type="ECO:0008006" key="5">
    <source>
        <dbReference type="Google" id="ProtNLM"/>
    </source>
</evidence>
<keyword evidence="2" id="KW-0732">Signal</keyword>
<dbReference type="RefSeq" id="WP_275118021.1">
    <property type="nucleotide sequence ID" value="NZ_JAOTPO010000004.1"/>
</dbReference>
<accession>A0ABT5VD76</accession>
<dbReference type="PROSITE" id="PS51257">
    <property type="entry name" value="PROKAR_LIPOPROTEIN"/>
    <property type="match status" value="1"/>
</dbReference>
<feature type="chain" id="PRO_5045250378" description="Lipoprotein" evidence="2">
    <location>
        <begin position="20"/>
        <end position="255"/>
    </location>
</feature>
<evidence type="ECO:0000256" key="1">
    <source>
        <dbReference type="SAM" id="MobiDB-lite"/>
    </source>
</evidence>
<evidence type="ECO:0000256" key="2">
    <source>
        <dbReference type="SAM" id="SignalP"/>
    </source>
</evidence>
<evidence type="ECO:0000313" key="4">
    <source>
        <dbReference type="Proteomes" id="UP001148125"/>
    </source>
</evidence>
<keyword evidence="4" id="KW-1185">Reference proteome</keyword>
<feature type="signal peptide" evidence="2">
    <location>
        <begin position="1"/>
        <end position="19"/>
    </location>
</feature>
<sequence>MRKILMTILLMTVVFSACGKSEETNSKQNATAGKESEEHNGEAVDTQLNEEKSNEEAKLNENENDDVEAEDNEFEKYVYEGAWPGIGIEPTSPEEDIIEDLEAFFSSQEDKEFPQHTKEYTFYLNNVLVAVQQRVTVDYHYRSFMKVVPQRIRNLQRLELETMEVEFIRKQYLEAMEIHHQAVQTLDGHFTDIHNDEHDRQLEEGLYDAVKQGNHLLALAAIQMVKLAEDTEILDIDELNELEDFIEDHIIKEQL</sequence>
<protein>
    <recommendedName>
        <fullName evidence="5">Lipoprotein</fullName>
    </recommendedName>
</protein>
<dbReference type="Proteomes" id="UP001148125">
    <property type="component" value="Unassembled WGS sequence"/>
</dbReference>
<evidence type="ECO:0000313" key="3">
    <source>
        <dbReference type="EMBL" id="MDE5413404.1"/>
    </source>
</evidence>
<feature type="region of interest" description="Disordered" evidence="1">
    <location>
        <begin position="21"/>
        <end position="70"/>
    </location>
</feature>
<feature type="compositionally biased region" description="Basic and acidic residues" evidence="1">
    <location>
        <begin position="49"/>
        <end position="61"/>
    </location>
</feature>
<comment type="caution">
    <text evidence="3">The sequence shown here is derived from an EMBL/GenBank/DDBJ whole genome shotgun (WGS) entry which is preliminary data.</text>
</comment>
<proteinExistence type="predicted"/>